<proteinExistence type="predicted"/>
<dbReference type="Proteomes" id="UP000887580">
    <property type="component" value="Unplaced"/>
</dbReference>
<name>A0AC35FRA9_9BILA</name>
<dbReference type="WBParaSite" id="PS1159_v2.g20054.t1">
    <property type="protein sequence ID" value="PS1159_v2.g20054.t1"/>
    <property type="gene ID" value="PS1159_v2.g20054"/>
</dbReference>
<evidence type="ECO:0000313" key="1">
    <source>
        <dbReference type="Proteomes" id="UP000887580"/>
    </source>
</evidence>
<evidence type="ECO:0000313" key="2">
    <source>
        <dbReference type="WBParaSite" id="PS1159_v2.g20054.t1"/>
    </source>
</evidence>
<reference evidence="2" key="1">
    <citation type="submission" date="2022-11" db="UniProtKB">
        <authorList>
            <consortium name="WormBaseParasite"/>
        </authorList>
    </citation>
    <scope>IDENTIFICATION</scope>
</reference>
<sequence>MIRIGYLKYNCIKLQIFYFLFYFGLLEARSIVLGDEPIVKTSLGILRGKKLEFENETVHGYFGVPYAKAPIGDRRFRKAEMVDPWSGEFLATNLSKTCFLTKDTAFPDFPGAEMWNPFNTMDEDCLSMNIWVPRHHDGTVMVWIYGGGFSSGSPSLDLYDGKVLAVMEKTIVININYRLGAFGFLYFGDETPANGNMGLVDQQIALKWINENIEYFGGDKNRVTLFGESAGGASATAHLFAPESWNFFNKFICNSGVILNSWATKPKNFIKNLSLKLAKKVGCIPLDNNDAEIKYDQINTILKCMAEVKPNILQEKANEVSSSLTHPMAFAFVPIEEDNHFFKGNVFEKFYSQNFKKNVSAIFGTVTDEGTYWLPYYLYDTGFRFNHTVSAEDISNQALISRSDYQASIGKFMPYFGNSVLVRHALLNAYQQVSNATNESARNRDGVARFVGDYFFTCRLIEFANVLADNIYGNVFMYQFTRRSTANPWPKWMGSMHGYEIEYIYGRPFRKPKIYSEIDLEKNISKKIMRYWKEFIITGRPVSTWPKYNRISQQTFILNEKIASSDDGDIEASDKSQGKYCLLLKEASDYRMPNCGPSVTQIQDFGAVVSSALNAASSSPALTILSINFLTFLLIT</sequence>
<protein>
    <submittedName>
        <fullName evidence="2">Carboxylic ester hydrolase</fullName>
    </submittedName>
</protein>
<organism evidence="1 2">
    <name type="scientific">Panagrolaimus sp. PS1159</name>
    <dbReference type="NCBI Taxonomy" id="55785"/>
    <lineage>
        <taxon>Eukaryota</taxon>
        <taxon>Metazoa</taxon>
        <taxon>Ecdysozoa</taxon>
        <taxon>Nematoda</taxon>
        <taxon>Chromadorea</taxon>
        <taxon>Rhabditida</taxon>
        <taxon>Tylenchina</taxon>
        <taxon>Panagrolaimomorpha</taxon>
        <taxon>Panagrolaimoidea</taxon>
        <taxon>Panagrolaimidae</taxon>
        <taxon>Panagrolaimus</taxon>
    </lineage>
</organism>
<accession>A0AC35FRA9</accession>